<dbReference type="AlphaFoldDB" id="A0A433DAN9"/>
<name>A0A433DAN9_9FUNG</name>
<proteinExistence type="predicted"/>
<feature type="domain" description="SH3" evidence="2">
    <location>
        <begin position="3"/>
        <end position="56"/>
    </location>
</feature>
<dbReference type="InterPro" id="IPR001452">
    <property type="entry name" value="SH3_domain"/>
</dbReference>
<sequence length="94" mass="10679">MGEHLIAEWDYEAEGPQELSFVQGQRIRLLERRNDDWYAAKPPQGSPPSFALQREPCTLSLKSLTSSLILYVHPSRSISIQIWNTPMRPGGKVT</sequence>
<dbReference type="Proteomes" id="UP000268093">
    <property type="component" value="Unassembled WGS sequence"/>
</dbReference>
<dbReference type="OrthoDB" id="5971719at2759"/>
<evidence type="ECO:0000313" key="3">
    <source>
        <dbReference type="EMBL" id="RUP47898.1"/>
    </source>
</evidence>
<dbReference type="InterPro" id="IPR036028">
    <property type="entry name" value="SH3-like_dom_sf"/>
</dbReference>
<comment type="caution">
    <text evidence="3">The sequence shown here is derived from an EMBL/GenBank/DDBJ whole genome shotgun (WGS) entry which is preliminary data.</text>
</comment>
<keyword evidence="1" id="KW-0728">SH3 domain</keyword>
<evidence type="ECO:0000313" key="4">
    <source>
        <dbReference type="Proteomes" id="UP000268093"/>
    </source>
</evidence>
<protein>
    <recommendedName>
        <fullName evidence="2">SH3 domain-containing protein</fullName>
    </recommendedName>
</protein>
<dbReference type="EMBL" id="RBNI01003979">
    <property type="protein sequence ID" value="RUP47898.1"/>
    <property type="molecule type" value="Genomic_DNA"/>
</dbReference>
<dbReference type="SUPFAM" id="SSF50044">
    <property type="entry name" value="SH3-domain"/>
    <property type="match status" value="1"/>
</dbReference>
<accession>A0A433DAN9</accession>
<gene>
    <name evidence="3" type="ORF">BC936DRAFT_145191</name>
</gene>
<dbReference type="Pfam" id="PF00018">
    <property type="entry name" value="SH3_1"/>
    <property type="match status" value="1"/>
</dbReference>
<evidence type="ECO:0000259" key="2">
    <source>
        <dbReference type="SMART" id="SM00326"/>
    </source>
</evidence>
<evidence type="ECO:0000256" key="1">
    <source>
        <dbReference type="ARBA" id="ARBA00022443"/>
    </source>
</evidence>
<organism evidence="3 4">
    <name type="scientific">Jimgerdemannia flammicorona</name>
    <dbReference type="NCBI Taxonomy" id="994334"/>
    <lineage>
        <taxon>Eukaryota</taxon>
        <taxon>Fungi</taxon>
        <taxon>Fungi incertae sedis</taxon>
        <taxon>Mucoromycota</taxon>
        <taxon>Mucoromycotina</taxon>
        <taxon>Endogonomycetes</taxon>
        <taxon>Endogonales</taxon>
        <taxon>Endogonaceae</taxon>
        <taxon>Jimgerdemannia</taxon>
    </lineage>
</organism>
<keyword evidence="4" id="KW-1185">Reference proteome</keyword>
<dbReference type="SMART" id="SM00326">
    <property type="entry name" value="SH3"/>
    <property type="match status" value="1"/>
</dbReference>
<reference evidence="3 4" key="1">
    <citation type="journal article" date="2018" name="New Phytol.">
        <title>Phylogenomics of Endogonaceae and evolution of mycorrhizas within Mucoromycota.</title>
        <authorList>
            <person name="Chang Y."/>
            <person name="Desiro A."/>
            <person name="Na H."/>
            <person name="Sandor L."/>
            <person name="Lipzen A."/>
            <person name="Clum A."/>
            <person name="Barry K."/>
            <person name="Grigoriev I.V."/>
            <person name="Martin F.M."/>
            <person name="Stajich J.E."/>
            <person name="Smith M.E."/>
            <person name="Bonito G."/>
            <person name="Spatafora J.W."/>
        </authorList>
    </citation>
    <scope>NUCLEOTIDE SEQUENCE [LARGE SCALE GENOMIC DNA]</scope>
    <source>
        <strain evidence="3 4">GMNB39</strain>
    </source>
</reference>
<dbReference type="CDD" id="cd00174">
    <property type="entry name" value="SH3"/>
    <property type="match status" value="1"/>
</dbReference>
<dbReference type="Gene3D" id="2.30.30.40">
    <property type="entry name" value="SH3 Domains"/>
    <property type="match status" value="1"/>
</dbReference>